<dbReference type="InterPro" id="IPR006143">
    <property type="entry name" value="RND_pump_MFP"/>
</dbReference>
<evidence type="ECO:0000259" key="3">
    <source>
        <dbReference type="Pfam" id="PF25917"/>
    </source>
</evidence>
<gene>
    <name evidence="6" type="ORF">ACFPVY_09740</name>
</gene>
<evidence type="ECO:0000259" key="5">
    <source>
        <dbReference type="Pfam" id="PF25989"/>
    </source>
</evidence>
<feature type="transmembrane region" description="Helical" evidence="2">
    <location>
        <begin position="6"/>
        <end position="24"/>
    </location>
</feature>
<sequence length="353" mass="38225">MKIKHFVYAILIIGIGGLIVYRITNNKKSDAENGKGPGKKAPTAVSGIVLKPQKFADVLSLSGSIEANEQVDIRSEVPGIVESINFNEGTTVSKGQILFKVNDIELRANLARIRTGQGLASENERRAKLLLQKEAISQEEYDIASADFKTAKAETQLIQAQIAKTTVRAPFSGKIGLRAISKGTYVTPETVIAKLVNTSQLKITFSIPEKYVSQMKVGNSLTFTTAGSAEKFTAKIYAIEPEIEIATRTLKLRAIAENKDGKLYPGTFANVTLPLDDINDALLVPTEALIPIQNGKKIFVSENGKAKEIIVKTGARTDKDILITEGLKAGDTILTTGVMTLKNGMPVRVQIKK</sequence>
<dbReference type="Pfam" id="PF25917">
    <property type="entry name" value="BSH_RND"/>
    <property type="match status" value="1"/>
</dbReference>
<feature type="domain" description="Multidrug resistance protein MdtA-like barrel-sandwich hybrid" evidence="3">
    <location>
        <begin position="69"/>
        <end position="188"/>
    </location>
</feature>
<dbReference type="PANTHER" id="PTHR30469:SF36">
    <property type="entry name" value="BLL3903 PROTEIN"/>
    <property type="match status" value="1"/>
</dbReference>
<dbReference type="InterPro" id="IPR058637">
    <property type="entry name" value="YknX-like_C"/>
</dbReference>
<dbReference type="EMBL" id="JBHSQB010000007">
    <property type="protein sequence ID" value="MFC6096924.1"/>
    <property type="molecule type" value="Genomic_DNA"/>
</dbReference>
<evidence type="ECO:0000313" key="6">
    <source>
        <dbReference type="EMBL" id="MFC6096924.1"/>
    </source>
</evidence>
<keyword evidence="2" id="KW-1133">Transmembrane helix</keyword>
<comment type="caution">
    <text evidence="6">The sequence shown here is derived from an EMBL/GenBank/DDBJ whole genome shotgun (WGS) entry which is preliminary data.</text>
</comment>
<dbReference type="PANTHER" id="PTHR30469">
    <property type="entry name" value="MULTIDRUG RESISTANCE PROTEIN MDTA"/>
    <property type="match status" value="1"/>
</dbReference>
<dbReference type="RefSeq" id="WP_379791797.1">
    <property type="nucleotide sequence ID" value="NZ_JBHSQB010000007.1"/>
</dbReference>
<comment type="similarity">
    <text evidence="1">Belongs to the membrane fusion protein (MFP) (TC 8.A.1) family.</text>
</comment>
<name>A0ABW1PMZ7_9FLAO</name>
<evidence type="ECO:0000313" key="7">
    <source>
        <dbReference type="Proteomes" id="UP001596287"/>
    </source>
</evidence>
<dbReference type="InterPro" id="IPR058625">
    <property type="entry name" value="MdtA-like_BSH"/>
</dbReference>
<dbReference type="InterPro" id="IPR058792">
    <property type="entry name" value="Beta-barrel_RND_2"/>
</dbReference>
<keyword evidence="7" id="KW-1185">Reference proteome</keyword>
<protein>
    <submittedName>
        <fullName evidence="6">Efflux RND transporter periplasmic adaptor subunit</fullName>
    </submittedName>
</protein>
<dbReference type="Gene3D" id="2.40.30.170">
    <property type="match status" value="1"/>
</dbReference>
<evidence type="ECO:0000259" key="4">
    <source>
        <dbReference type="Pfam" id="PF25954"/>
    </source>
</evidence>
<dbReference type="Gene3D" id="2.40.420.20">
    <property type="match status" value="1"/>
</dbReference>
<proteinExistence type="inferred from homology"/>
<feature type="domain" description="CusB-like beta-barrel" evidence="4">
    <location>
        <begin position="203"/>
        <end position="273"/>
    </location>
</feature>
<dbReference type="Gene3D" id="1.10.287.470">
    <property type="entry name" value="Helix hairpin bin"/>
    <property type="match status" value="1"/>
</dbReference>
<dbReference type="Proteomes" id="UP001596287">
    <property type="component" value="Unassembled WGS sequence"/>
</dbReference>
<dbReference type="Pfam" id="PF25954">
    <property type="entry name" value="Beta-barrel_RND_2"/>
    <property type="match status" value="1"/>
</dbReference>
<evidence type="ECO:0000256" key="1">
    <source>
        <dbReference type="ARBA" id="ARBA00009477"/>
    </source>
</evidence>
<reference evidence="7" key="1">
    <citation type="journal article" date="2019" name="Int. J. Syst. Evol. Microbiol.">
        <title>The Global Catalogue of Microorganisms (GCM) 10K type strain sequencing project: providing services to taxonomists for standard genome sequencing and annotation.</title>
        <authorList>
            <consortium name="The Broad Institute Genomics Platform"/>
            <consortium name="The Broad Institute Genome Sequencing Center for Infectious Disease"/>
            <person name="Wu L."/>
            <person name="Ma J."/>
        </authorList>
    </citation>
    <scope>NUCLEOTIDE SEQUENCE [LARGE SCALE GENOMIC DNA]</scope>
    <source>
        <strain evidence="7">CCUG 49679</strain>
    </source>
</reference>
<dbReference type="Gene3D" id="2.40.50.100">
    <property type="match status" value="1"/>
</dbReference>
<keyword evidence="2" id="KW-0812">Transmembrane</keyword>
<feature type="domain" description="YknX-like C-terminal permuted SH3-like" evidence="5">
    <location>
        <begin position="282"/>
        <end position="349"/>
    </location>
</feature>
<keyword evidence="2" id="KW-0472">Membrane</keyword>
<dbReference type="Pfam" id="PF25989">
    <property type="entry name" value="YknX_C"/>
    <property type="match status" value="1"/>
</dbReference>
<dbReference type="NCBIfam" id="TIGR01730">
    <property type="entry name" value="RND_mfp"/>
    <property type="match status" value="1"/>
</dbReference>
<accession>A0ABW1PMZ7</accession>
<evidence type="ECO:0000256" key="2">
    <source>
        <dbReference type="SAM" id="Phobius"/>
    </source>
</evidence>
<organism evidence="6 7">
    <name type="scientific">Flavobacterium qiangtangense</name>
    <dbReference type="NCBI Taxonomy" id="1442595"/>
    <lineage>
        <taxon>Bacteria</taxon>
        <taxon>Pseudomonadati</taxon>
        <taxon>Bacteroidota</taxon>
        <taxon>Flavobacteriia</taxon>
        <taxon>Flavobacteriales</taxon>
        <taxon>Flavobacteriaceae</taxon>
        <taxon>Flavobacterium</taxon>
    </lineage>
</organism>
<dbReference type="SUPFAM" id="SSF111369">
    <property type="entry name" value="HlyD-like secretion proteins"/>
    <property type="match status" value="1"/>
</dbReference>